<dbReference type="EMBL" id="AHNR02000004">
    <property type="protein sequence ID" value="EKR57189.1"/>
    <property type="molecule type" value="Genomic_DNA"/>
</dbReference>
<dbReference type="RefSeq" id="WP_000024040.1">
    <property type="nucleotide sequence ID" value="NZ_AHNR02000004.1"/>
</dbReference>
<accession>A0A0E2DBA0</accession>
<dbReference type="Proteomes" id="UP000001340">
    <property type="component" value="Unassembled WGS sequence"/>
</dbReference>
<name>A0A0E2DBA0_LEPIR</name>
<evidence type="ECO:0000313" key="2">
    <source>
        <dbReference type="Proteomes" id="UP000001340"/>
    </source>
</evidence>
<sequence length="316" mass="35170">MANSWKGFLFDNPDKEANRNLLERCFTGKEVGTFEPGLPVQGGWGSVVTTDEIRYSWMIGNSRLMSTDGSYITNENLQGLIHRITLALSNELEHDIYPQVYRHRPKGNLPRFIEDHAKWFDPIDYKNDDVGNNFFVSLGKAPLNRVLRWEFVNPVSRSSDNVPDGMSIDLLSKSRIIYESGILRSVGMLGNGFNFNPNAAIRSQRVFAGLPQTRVPTVHYIDFISGYDSAARVPAELCEVIGMLACLRVMSAHGESKAGAIASYSVGVGPLHESISTTQSATSSLFGARQLELYNRLKVIGPGIIERYKPKRLAIL</sequence>
<evidence type="ECO:0000313" key="1">
    <source>
        <dbReference type="EMBL" id="EKR57189.1"/>
    </source>
</evidence>
<comment type="caution">
    <text evidence="1">The sequence shown here is derived from an EMBL/GenBank/DDBJ whole genome shotgun (WGS) entry which is preliminary data.</text>
</comment>
<reference evidence="1 2" key="1">
    <citation type="submission" date="2012-10" db="EMBL/GenBank/DDBJ databases">
        <authorList>
            <person name="Harkins D.M."/>
            <person name="Durkin A.S."/>
            <person name="Brinkac L.M."/>
            <person name="Haft D.H."/>
            <person name="Selengut J.D."/>
            <person name="Sanka R."/>
            <person name="DePew J."/>
            <person name="Purushe J."/>
            <person name="Chanthongthip A."/>
            <person name="Lattana O."/>
            <person name="Phetsouvanh R."/>
            <person name="Newton P.N."/>
            <person name="Vinetz J.M."/>
            <person name="Sutton G.G."/>
            <person name="Nierman W.C."/>
            <person name="Fouts D.E."/>
        </authorList>
    </citation>
    <scope>NUCLEOTIDE SEQUENCE [LARGE SCALE GENOMIC DNA]</scope>
    <source>
        <strain evidence="1 2">UI 12758</strain>
    </source>
</reference>
<protein>
    <submittedName>
        <fullName evidence="1">Uncharacterized protein</fullName>
    </submittedName>
</protein>
<proteinExistence type="predicted"/>
<organism evidence="1 2">
    <name type="scientific">Leptospira interrogans str. UI 12758</name>
    <dbReference type="NCBI Taxonomy" id="1049938"/>
    <lineage>
        <taxon>Bacteria</taxon>
        <taxon>Pseudomonadati</taxon>
        <taxon>Spirochaetota</taxon>
        <taxon>Spirochaetia</taxon>
        <taxon>Leptospirales</taxon>
        <taxon>Leptospiraceae</taxon>
        <taxon>Leptospira</taxon>
    </lineage>
</organism>
<gene>
    <name evidence="1" type="ORF">LEP1GSC105_0174</name>
</gene>
<dbReference type="AlphaFoldDB" id="A0A0E2DBA0"/>